<feature type="compositionally biased region" description="Polar residues" evidence="1">
    <location>
        <begin position="445"/>
        <end position="467"/>
    </location>
</feature>
<dbReference type="InterPro" id="IPR014710">
    <property type="entry name" value="RmlC-like_jellyroll"/>
</dbReference>
<dbReference type="PANTHER" id="PTHR23011">
    <property type="entry name" value="CYCLIC NUCLEOTIDE-BINDING DOMAIN CONTAINING PROTEIN"/>
    <property type="match status" value="1"/>
</dbReference>
<dbReference type="InterPro" id="IPR018490">
    <property type="entry name" value="cNMP-bd_dom_sf"/>
</dbReference>
<dbReference type="CDD" id="cd00038">
    <property type="entry name" value="CAP_ED"/>
    <property type="match status" value="1"/>
</dbReference>
<dbReference type="EMBL" id="JAODUP010001048">
    <property type="protein sequence ID" value="KAK2141753.1"/>
    <property type="molecule type" value="Genomic_DNA"/>
</dbReference>
<name>A0AAD9IWB5_9ANNE</name>
<comment type="caution">
    <text evidence="3">The sequence shown here is derived from an EMBL/GenBank/DDBJ whole genome shotgun (WGS) entry which is preliminary data.</text>
</comment>
<reference evidence="3" key="1">
    <citation type="journal article" date="2023" name="Mol. Biol. Evol.">
        <title>Third-Generation Sequencing Reveals the Adaptive Role of the Epigenome in Three Deep-Sea Polychaetes.</title>
        <authorList>
            <person name="Perez M."/>
            <person name="Aroh O."/>
            <person name="Sun Y."/>
            <person name="Lan Y."/>
            <person name="Juniper S.K."/>
            <person name="Young C.R."/>
            <person name="Angers B."/>
            <person name="Qian P.Y."/>
        </authorList>
    </citation>
    <scope>NUCLEOTIDE SEQUENCE</scope>
    <source>
        <strain evidence="3">P08H-3</strain>
    </source>
</reference>
<dbReference type="SMART" id="SM00100">
    <property type="entry name" value="cNMP"/>
    <property type="match status" value="1"/>
</dbReference>
<sequence length="586" mass="67415">MEMQPIRRWRRTTRLVRMLCGVCIALRKYVVEAGLMTNYVMAVKRRKSLSDDSEDEMEEITFCLKNFQMKKELSVPLVLINAMEKTPNRRTEQETLAISHLMRNLPSFRNYTQDMQLEMSRIVRYQKCEKGRVVLRKGHIGYSVYFIYSGSVSVVLDAEGEEMYVRKPKVILRKGACFGEIALLRDARRNATIVCAEECEFLVIDKDDFIESGLHLMVEEELNNRFTFFRNWPPFEEVSDDVIHHMASISRTEYFNYNKVVINDSRRNENIWFVVEGSCDVLRLVDLRISPKYRRIAKLMATDQHHYLVNGAYNQVKPATKARNNSSTKTEPNNKRHTEAENPPETNIYVKLDTLRDGQSFGLDDFFNSDDDFEPCRHSLVSKACTVIHISRDKLAEILDPDTVQLMKPFGKSYPTDMALCESFLSKSEWNNYKQEVVSDILSNLNHRGNGQQTGRDVKRNSVTSYGRHTRTKRDDVDVRSSDYARSVKGQSSKFSSSTKFQPKIAVTTTPGNVERISSPVGKHKLWSKKLNEYTTRKHHPSSALPSLTSGQRAVAVVTKYTRPVSADAKILVKSTRTKRPTSHIS</sequence>
<evidence type="ECO:0000313" key="4">
    <source>
        <dbReference type="Proteomes" id="UP001208570"/>
    </source>
</evidence>
<evidence type="ECO:0000256" key="1">
    <source>
        <dbReference type="SAM" id="MobiDB-lite"/>
    </source>
</evidence>
<dbReference type="InterPro" id="IPR000595">
    <property type="entry name" value="cNMP-bd_dom"/>
</dbReference>
<evidence type="ECO:0000313" key="3">
    <source>
        <dbReference type="EMBL" id="KAK2141753.1"/>
    </source>
</evidence>
<dbReference type="PROSITE" id="PS50042">
    <property type="entry name" value="CNMP_BINDING_3"/>
    <property type="match status" value="1"/>
</dbReference>
<organism evidence="3 4">
    <name type="scientific">Paralvinella palmiformis</name>
    <dbReference type="NCBI Taxonomy" id="53620"/>
    <lineage>
        <taxon>Eukaryota</taxon>
        <taxon>Metazoa</taxon>
        <taxon>Spiralia</taxon>
        <taxon>Lophotrochozoa</taxon>
        <taxon>Annelida</taxon>
        <taxon>Polychaeta</taxon>
        <taxon>Sedentaria</taxon>
        <taxon>Canalipalpata</taxon>
        <taxon>Terebellida</taxon>
        <taxon>Terebelliformia</taxon>
        <taxon>Alvinellidae</taxon>
        <taxon>Paralvinella</taxon>
    </lineage>
</organism>
<protein>
    <recommendedName>
        <fullName evidence="2">Cyclic nucleotide-binding domain-containing protein</fullName>
    </recommendedName>
</protein>
<feature type="domain" description="Cyclic nucleotide-binding" evidence="2">
    <location>
        <begin position="107"/>
        <end position="209"/>
    </location>
</feature>
<dbReference type="AlphaFoldDB" id="A0AAD9IWB5"/>
<accession>A0AAD9IWB5</accession>
<dbReference type="GO" id="GO:0007283">
    <property type="term" value="P:spermatogenesis"/>
    <property type="evidence" value="ECO:0007669"/>
    <property type="project" value="TreeGrafter"/>
</dbReference>
<gene>
    <name evidence="3" type="ORF">LSH36_1048g00007</name>
</gene>
<evidence type="ECO:0000259" key="2">
    <source>
        <dbReference type="PROSITE" id="PS50042"/>
    </source>
</evidence>
<proteinExistence type="predicted"/>
<feature type="region of interest" description="Disordered" evidence="1">
    <location>
        <begin position="318"/>
        <end position="346"/>
    </location>
</feature>
<dbReference type="Pfam" id="PF00027">
    <property type="entry name" value="cNMP_binding"/>
    <property type="match status" value="1"/>
</dbReference>
<dbReference type="GO" id="GO:0030552">
    <property type="term" value="F:cAMP binding"/>
    <property type="evidence" value="ECO:0007669"/>
    <property type="project" value="TreeGrafter"/>
</dbReference>
<dbReference type="Gene3D" id="2.60.120.10">
    <property type="entry name" value="Jelly Rolls"/>
    <property type="match status" value="2"/>
</dbReference>
<dbReference type="Proteomes" id="UP001208570">
    <property type="component" value="Unassembled WGS sequence"/>
</dbReference>
<dbReference type="SUPFAM" id="SSF51206">
    <property type="entry name" value="cAMP-binding domain-like"/>
    <property type="match status" value="2"/>
</dbReference>
<dbReference type="PANTHER" id="PTHR23011:SF43">
    <property type="entry name" value="CYCLIC NUCLEOTIDE-BINDING DOMAIN-CONTAINING PROTEIN 2"/>
    <property type="match status" value="1"/>
</dbReference>
<feature type="compositionally biased region" description="Polar residues" evidence="1">
    <location>
        <begin position="322"/>
        <end position="331"/>
    </location>
</feature>
<keyword evidence="4" id="KW-1185">Reference proteome</keyword>
<feature type="region of interest" description="Disordered" evidence="1">
    <location>
        <begin position="445"/>
        <end position="475"/>
    </location>
</feature>